<dbReference type="CDD" id="cd07043">
    <property type="entry name" value="STAS_anti-anti-sigma_factors"/>
    <property type="match status" value="1"/>
</dbReference>
<feature type="domain" description="STAS" evidence="3">
    <location>
        <begin position="10"/>
        <end position="119"/>
    </location>
</feature>
<evidence type="ECO:0000313" key="4">
    <source>
        <dbReference type="EMBL" id="RKT55363.1"/>
    </source>
</evidence>
<dbReference type="PANTHER" id="PTHR33495:SF2">
    <property type="entry name" value="ANTI-SIGMA FACTOR ANTAGONIST TM_1081-RELATED"/>
    <property type="match status" value="1"/>
</dbReference>
<dbReference type="PANTHER" id="PTHR33495">
    <property type="entry name" value="ANTI-SIGMA FACTOR ANTAGONIST TM_1081-RELATED-RELATED"/>
    <property type="match status" value="1"/>
</dbReference>
<protein>
    <recommendedName>
        <fullName evidence="2">Anti-sigma factor antagonist</fullName>
    </recommendedName>
</protein>
<dbReference type="Gene3D" id="3.30.750.24">
    <property type="entry name" value="STAS domain"/>
    <property type="match status" value="1"/>
</dbReference>
<comment type="similarity">
    <text evidence="1 2">Belongs to the anti-sigma-factor antagonist family.</text>
</comment>
<dbReference type="InterPro" id="IPR003658">
    <property type="entry name" value="Anti-sigma_ant"/>
</dbReference>
<reference evidence="4 5" key="1">
    <citation type="submission" date="2018-10" db="EMBL/GenBank/DDBJ databases">
        <title>Sequencing the genomes of 1000 actinobacteria strains.</title>
        <authorList>
            <person name="Klenk H.-P."/>
        </authorList>
    </citation>
    <scope>NUCLEOTIDE SEQUENCE [LARGE SCALE GENOMIC DNA]</scope>
    <source>
        <strain evidence="4 5">DSM 43800</strain>
    </source>
</reference>
<dbReference type="NCBIfam" id="TIGR00377">
    <property type="entry name" value="ant_ant_sig"/>
    <property type="match status" value="1"/>
</dbReference>
<dbReference type="GO" id="GO:0043856">
    <property type="term" value="F:anti-sigma factor antagonist activity"/>
    <property type="evidence" value="ECO:0007669"/>
    <property type="project" value="InterPro"/>
</dbReference>
<comment type="caution">
    <text evidence="4">The sequence shown here is derived from an EMBL/GenBank/DDBJ whole genome shotgun (WGS) entry which is preliminary data.</text>
</comment>
<name>A0A495W3W8_9PSEU</name>
<evidence type="ECO:0000256" key="2">
    <source>
        <dbReference type="RuleBase" id="RU003749"/>
    </source>
</evidence>
<gene>
    <name evidence="4" type="ORF">C8E97_4028</name>
</gene>
<dbReference type="SUPFAM" id="SSF52091">
    <property type="entry name" value="SpoIIaa-like"/>
    <property type="match status" value="1"/>
</dbReference>
<dbReference type="InterPro" id="IPR036513">
    <property type="entry name" value="STAS_dom_sf"/>
</dbReference>
<dbReference type="InterPro" id="IPR002645">
    <property type="entry name" value="STAS_dom"/>
</dbReference>
<dbReference type="Proteomes" id="UP000282084">
    <property type="component" value="Unassembled WGS sequence"/>
</dbReference>
<proteinExistence type="inferred from homology"/>
<evidence type="ECO:0000256" key="1">
    <source>
        <dbReference type="ARBA" id="ARBA00009013"/>
    </source>
</evidence>
<sequence length="139" mass="14810">MREDSEGMAVTVGATRRDGVVVAEVRGGIDTENCRQVRDELFACLRADAGGLVVDLDGVGFFGSLGIAVLVEVWERAGRSGIPLAVVAGRRAVARPMRLTEVDELLALCQTVDEAVAAVRDRAARPPVEPGTDFSWWGS</sequence>
<accession>A0A495W3W8</accession>
<organism evidence="4 5">
    <name type="scientific">Saccharothrix australiensis</name>
    <dbReference type="NCBI Taxonomy" id="2072"/>
    <lineage>
        <taxon>Bacteria</taxon>
        <taxon>Bacillati</taxon>
        <taxon>Actinomycetota</taxon>
        <taxon>Actinomycetes</taxon>
        <taxon>Pseudonocardiales</taxon>
        <taxon>Pseudonocardiaceae</taxon>
        <taxon>Saccharothrix</taxon>
    </lineage>
</organism>
<evidence type="ECO:0000259" key="3">
    <source>
        <dbReference type="PROSITE" id="PS50801"/>
    </source>
</evidence>
<dbReference type="PROSITE" id="PS50801">
    <property type="entry name" value="STAS"/>
    <property type="match status" value="1"/>
</dbReference>
<evidence type="ECO:0000313" key="5">
    <source>
        <dbReference type="Proteomes" id="UP000282084"/>
    </source>
</evidence>
<dbReference type="RefSeq" id="WP_121007076.1">
    <property type="nucleotide sequence ID" value="NZ_RBXO01000001.1"/>
</dbReference>
<dbReference type="AlphaFoldDB" id="A0A495W3W8"/>
<keyword evidence="5" id="KW-1185">Reference proteome</keyword>
<dbReference type="Pfam" id="PF01740">
    <property type="entry name" value="STAS"/>
    <property type="match status" value="1"/>
</dbReference>
<dbReference type="EMBL" id="RBXO01000001">
    <property type="protein sequence ID" value="RKT55363.1"/>
    <property type="molecule type" value="Genomic_DNA"/>
</dbReference>